<dbReference type="InterPro" id="IPR002629">
    <property type="entry name" value="Met_Synth_C/arc"/>
</dbReference>
<dbReference type="AlphaFoldDB" id="A0A1V4DHF0"/>
<gene>
    <name evidence="1" type="ORF">BW731_05220</name>
</gene>
<keyword evidence="1" id="KW-0489">Methyltransferase</keyword>
<evidence type="ECO:0000313" key="2">
    <source>
        <dbReference type="Proteomes" id="UP000189970"/>
    </source>
</evidence>
<accession>A0A1V4DHF0</accession>
<comment type="caution">
    <text evidence="1">The sequence shown here is derived from an EMBL/GenBank/DDBJ whole genome shotgun (WGS) entry which is preliminary data.</text>
</comment>
<dbReference type="GO" id="GO:0003871">
    <property type="term" value="F:5-methyltetrahydropteroyltriglutamate-homocysteine S-methyltransferase activity"/>
    <property type="evidence" value="ECO:0007669"/>
    <property type="project" value="InterPro"/>
</dbReference>
<dbReference type="PANTHER" id="PTHR43844">
    <property type="entry name" value="METHIONINE SYNTHASE"/>
    <property type="match status" value="1"/>
</dbReference>
<dbReference type="GO" id="GO:0008270">
    <property type="term" value="F:zinc ion binding"/>
    <property type="evidence" value="ECO:0007669"/>
    <property type="project" value="InterPro"/>
</dbReference>
<keyword evidence="2" id="KW-1185">Reference proteome</keyword>
<sequence>MTRSKFQLVGSLLRPKNLLEYKEQIEARDDITYPFYDDFAGYQEVETNAIKEVVKEQIEHGIDIVTDGEFSKALWHLDFLWGLDGVERFITDHGYAFKDHDGTHFETRKDIGIRITAPLSGKNHHFLKIFKEVKEDAGNTQAKLTVWGAAHAFTELTVFNGLYGNGQVYKTQDDLKKGLIKAYKEFLTEFKEIGGEIVQFDDCLWTLFSSDNQDSFFAEGNESLEDLADTFIAINNEVADFGHSLGLKVWTHNCRGNYQSRHAAGGSYQTIAKKFLGEQHYDRFFLEWDDERAGDISALEVLKNKPHVEVVLGLLSSKTATLDDETRIYQLLEKASQILPKERLLLSHQCGFASCDCGNELTQAQQWAKIDQGQKIAKNFWTDDYVNQYN</sequence>
<dbReference type="Proteomes" id="UP000189970">
    <property type="component" value="Unassembled WGS sequence"/>
</dbReference>
<dbReference type="Gene3D" id="3.20.20.210">
    <property type="match status" value="1"/>
</dbReference>
<name>A0A1V4DHF0_9ENTE</name>
<proteinExistence type="predicted"/>
<keyword evidence="1" id="KW-0808">Transferase</keyword>
<dbReference type="CDD" id="cd03311">
    <property type="entry name" value="CIMS_C_terminal_like"/>
    <property type="match status" value="1"/>
</dbReference>
<reference evidence="1 2" key="1">
    <citation type="submission" date="2017-02" db="EMBL/GenBank/DDBJ databases">
        <title>Vagococcus cremeus sp. nov., isolated from the small intestine of a marten, Martes flavigula.</title>
        <authorList>
            <person name="Tak E.J."/>
            <person name="Bae J.-W."/>
        </authorList>
    </citation>
    <scope>NUCLEOTIDE SEQUENCE [LARGE SCALE GENOMIC DNA]</scope>
    <source>
        <strain evidence="1 2">D7T301</strain>
    </source>
</reference>
<evidence type="ECO:0000313" key="1">
    <source>
        <dbReference type="EMBL" id="OPF87650.1"/>
    </source>
</evidence>
<dbReference type="EMBL" id="MVAB01000001">
    <property type="protein sequence ID" value="OPF87650.1"/>
    <property type="molecule type" value="Genomic_DNA"/>
</dbReference>
<dbReference type="GO" id="GO:0009086">
    <property type="term" value="P:methionine biosynthetic process"/>
    <property type="evidence" value="ECO:0007669"/>
    <property type="project" value="InterPro"/>
</dbReference>
<dbReference type="GO" id="GO:0032259">
    <property type="term" value="P:methylation"/>
    <property type="evidence" value="ECO:0007669"/>
    <property type="project" value="UniProtKB-KW"/>
</dbReference>
<dbReference type="InterPro" id="IPR038071">
    <property type="entry name" value="UROD/MetE-like_sf"/>
</dbReference>
<dbReference type="SUPFAM" id="SSF51726">
    <property type="entry name" value="UROD/MetE-like"/>
    <property type="match status" value="1"/>
</dbReference>
<protein>
    <submittedName>
        <fullName evidence="1">5-methyltetrahydropteroyltriglutamate--homocysteine methyltransferase</fullName>
    </submittedName>
</protein>
<dbReference type="PANTHER" id="PTHR43844:SF1">
    <property type="entry name" value="METHIONINE SYNTHASE"/>
    <property type="match status" value="1"/>
</dbReference>
<dbReference type="RefSeq" id="WP_079346369.1">
    <property type="nucleotide sequence ID" value="NZ_MVAB01000001.1"/>
</dbReference>
<organism evidence="1 2">
    <name type="scientific">Vagococcus martis</name>
    <dbReference type="NCBI Taxonomy" id="1768210"/>
    <lineage>
        <taxon>Bacteria</taxon>
        <taxon>Bacillati</taxon>
        <taxon>Bacillota</taxon>
        <taxon>Bacilli</taxon>
        <taxon>Lactobacillales</taxon>
        <taxon>Enterococcaceae</taxon>
        <taxon>Vagococcus</taxon>
    </lineage>
</organism>